<evidence type="ECO:0000313" key="2">
    <source>
        <dbReference type="Proteomes" id="UP000429811"/>
    </source>
</evidence>
<dbReference type="RefSeq" id="WP_154250343.1">
    <property type="nucleotide sequence ID" value="NZ_CP095094.1"/>
</dbReference>
<name>A0A6I2RHC2_FLAPL</name>
<organism evidence="1 2">
    <name type="scientific">Flavonifractor plautii</name>
    <name type="common">Fusobacterium plautii</name>
    <dbReference type="NCBI Taxonomy" id="292800"/>
    <lineage>
        <taxon>Bacteria</taxon>
        <taxon>Bacillati</taxon>
        <taxon>Bacillota</taxon>
        <taxon>Clostridia</taxon>
        <taxon>Eubacteriales</taxon>
        <taxon>Oscillospiraceae</taxon>
        <taxon>Flavonifractor</taxon>
    </lineage>
</organism>
<protein>
    <submittedName>
        <fullName evidence="1">Uncharacterized protein</fullName>
    </submittedName>
</protein>
<dbReference type="Proteomes" id="UP000429811">
    <property type="component" value="Unassembled WGS sequence"/>
</dbReference>
<accession>A0A6I2RHC2</accession>
<reference evidence="1 2" key="1">
    <citation type="journal article" date="2019" name="Nat. Med.">
        <title>A library of human gut bacterial isolates paired with longitudinal multiomics data enables mechanistic microbiome research.</title>
        <authorList>
            <person name="Poyet M."/>
            <person name="Groussin M."/>
            <person name="Gibbons S.M."/>
            <person name="Avila-Pacheco J."/>
            <person name="Jiang X."/>
            <person name="Kearney S.M."/>
            <person name="Perrotta A.R."/>
            <person name="Berdy B."/>
            <person name="Zhao S."/>
            <person name="Lieberman T.D."/>
            <person name="Swanson P.K."/>
            <person name="Smith M."/>
            <person name="Roesemann S."/>
            <person name="Alexander J.E."/>
            <person name="Rich S.A."/>
            <person name="Livny J."/>
            <person name="Vlamakis H."/>
            <person name="Clish C."/>
            <person name="Bullock K."/>
            <person name="Deik A."/>
            <person name="Scott J."/>
            <person name="Pierce K.A."/>
            <person name="Xavier R.J."/>
            <person name="Alm E.J."/>
        </authorList>
    </citation>
    <scope>NUCLEOTIDE SEQUENCE [LARGE SCALE GENOMIC DNA]</scope>
    <source>
        <strain evidence="1 2">BIOML-A5</strain>
    </source>
</reference>
<dbReference type="InterPro" id="IPR018254">
    <property type="entry name" value="Ribosomal_uL29_CS"/>
</dbReference>
<evidence type="ECO:0000313" key="1">
    <source>
        <dbReference type="EMBL" id="MSB48567.1"/>
    </source>
</evidence>
<dbReference type="PROSITE" id="PS00579">
    <property type="entry name" value="RIBOSOMAL_L29"/>
    <property type="match status" value="1"/>
</dbReference>
<dbReference type="EMBL" id="WKPO01000008">
    <property type="protein sequence ID" value="MSB48567.1"/>
    <property type="molecule type" value="Genomic_DNA"/>
</dbReference>
<dbReference type="GO" id="GO:0005840">
    <property type="term" value="C:ribosome"/>
    <property type="evidence" value="ECO:0007669"/>
    <property type="project" value="InterPro"/>
</dbReference>
<comment type="caution">
    <text evidence="1">The sequence shown here is derived from an EMBL/GenBank/DDBJ whole genome shotgun (WGS) entry which is preliminary data.</text>
</comment>
<gene>
    <name evidence="1" type="ORF">GKE90_07610</name>
</gene>
<proteinExistence type="predicted"/>
<dbReference type="GO" id="GO:0003735">
    <property type="term" value="F:structural constituent of ribosome"/>
    <property type="evidence" value="ECO:0007669"/>
    <property type="project" value="InterPro"/>
</dbReference>
<dbReference type="AlphaFoldDB" id="A0A6I2RHC2"/>
<sequence length="209" mass="24002">MNNRTMVKLNACGEILDIQTFSAEKQSPHRFAVLRSDLARLETQHQTILVSDLYSFAKMWLERMSGQEIFLHIDFTWLSSFGKCGVSGFQERIRVPYACFHAFVIDNDSIDGQSRRLLSIPDTNRPRIAFQRSRNLAAVAGNPLLRHKLGLFLDRHFQWRNCTKIILTDETIPYSFAFQSYTAVGADITGGVILHQQEDLRTAYYSIHT</sequence>
<dbReference type="GO" id="GO:0006412">
    <property type="term" value="P:translation"/>
    <property type="evidence" value="ECO:0007669"/>
    <property type="project" value="InterPro"/>
</dbReference>